<feature type="transmembrane region" description="Helical" evidence="5">
    <location>
        <begin position="257"/>
        <end position="275"/>
    </location>
</feature>
<feature type="transmembrane region" description="Helical" evidence="5">
    <location>
        <begin position="75"/>
        <end position="96"/>
    </location>
</feature>
<keyword evidence="4 5" id="KW-0472">Membrane</keyword>
<gene>
    <name evidence="6" type="ORF">HA254_05820</name>
</gene>
<feature type="transmembrane region" description="Helical" evidence="5">
    <location>
        <begin position="48"/>
        <end position="68"/>
    </location>
</feature>
<evidence type="ECO:0000256" key="4">
    <source>
        <dbReference type="ARBA" id="ARBA00023136"/>
    </source>
</evidence>
<evidence type="ECO:0000256" key="1">
    <source>
        <dbReference type="ARBA" id="ARBA00004127"/>
    </source>
</evidence>
<dbReference type="GO" id="GO:0012505">
    <property type="term" value="C:endomembrane system"/>
    <property type="evidence" value="ECO:0007669"/>
    <property type="project" value="UniProtKB-SubCell"/>
</dbReference>
<evidence type="ECO:0000256" key="2">
    <source>
        <dbReference type="ARBA" id="ARBA00022692"/>
    </source>
</evidence>
<feature type="transmembrane region" description="Helical" evidence="5">
    <location>
        <begin position="129"/>
        <end position="158"/>
    </location>
</feature>
<evidence type="ECO:0000313" key="6">
    <source>
        <dbReference type="EMBL" id="HIH10154.1"/>
    </source>
</evidence>
<feature type="transmembrane region" description="Helical" evidence="5">
    <location>
        <begin position="102"/>
        <end position="117"/>
    </location>
</feature>
<reference evidence="7" key="1">
    <citation type="journal article" date="2020" name="bioRxiv">
        <title>A rank-normalized archaeal taxonomy based on genome phylogeny resolves widespread incomplete and uneven classifications.</title>
        <authorList>
            <person name="Rinke C."/>
            <person name="Chuvochina M."/>
            <person name="Mussig A.J."/>
            <person name="Chaumeil P.-A."/>
            <person name="Waite D.W."/>
            <person name="Whitman W.B."/>
            <person name="Parks D.H."/>
            <person name="Hugenholtz P."/>
        </authorList>
    </citation>
    <scope>NUCLEOTIDE SEQUENCE [LARGE SCALE GENOMIC DNA]</scope>
</reference>
<dbReference type="InterPro" id="IPR006639">
    <property type="entry name" value="Preselin/SPP"/>
</dbReference>
<dbReference type="Proteomes" id="UP000565078">
    <property type="component" value="Unassembled WGS sequence"/>
</dbReference>
<dbReference type="EMBL" id="DUGC01000092">
    <property type="protein sequence ID" value="HIH10154.1"/>
    <property type="molecule type" value="Genomic_DNA"/>
</dbReference>
<dbReference type="AlphaFoldDB" id="A0A7J4IZ49"/>
<organism evidence="6 7">
    <name type="scientific">Candidatus Iainarchaeum sp</name>
    <dbReference type="NCBI Taxonomy" id="3101447"/>
    <lineage>
        <taxon>Archaea</taxon>
        <taxon>Candidatus Iainarchaeota</taxon>
        <taxon>Candidatus Iainarchaeia</taxon>
        <taxon>Candidatus Iainarchaeales</taxon>
        <taxon>Candidatus Iainarchaeaceae</taxon>
        <taxon>Candidatus Iainarchaeum</taxon>
    </lineage>
</organism>
<evidence type="ECO:0000313" key="7">
    <source>
        <dbReference type="Proteomes" id="UP000565078"/>
    </source>
</evidence>
<dbReference type="InterPro" id="IPR010545">
    <property type="entry name" value="SPP"/>
</dbReference>
<dbReference type="Pfam" id="PF06550">
    <property type="entry name" value="SPP"/>
    <property type="match status" value="1"/>
</dbReference>
<name>A0A7J4IZ49_9ARCH</name>
<comment type="caution">
    <text evidence="6">The sequence shown here is derived from an EMBL/GenBank/DDBJ whole genome shotgun (WGS) entry which is preliminary data.</text>
</comment>
<dbReference type="SMART" id="SM00730">
    <property type="entry name" value="PSN"/>
    <property type="match status" value="1"/>
</dbReference>
<sequence length="276" mass="29508">MNRGLLAQLVILFIITQAMGLAVGDFLINEQIRTSIVNDDPESVDNSLGLIAWVLVFTAMLILVIRFAPEWLLTIILKGIESLTVFGTSIIVLLPTKLADEIILGAAALSVAVRIIFSKNIWLRNASSVVAAAGAGALIGASLGVVAVFVFIVLLAIYDFIAVFKTKHMVQLAKTVTSKNLSFTYALPTPSHQFELGTGDLVMPLVFASSVLAAMQPVHQFPYSIIPSIAVLAASYVGLVLTLDYVSKREGTALPALPPQTILMLLTFGALKLIGF</sequence>
<protein>
    <submittedName>
        <fullName evidence="6">Uncharacterized protein</fullName>
    </submittedName>
</protein>
<dbReference type="GO" id="GO:0016020">
    <property type="term" value="C:membrane"/>
    <property type="evidence" value="ECO:0007669"/>
    <property type="project" value="InterPro"/>
</dbReference>
<evidence type="ECO:0000256" key="3">
    <source>
        <dbReference type="ARBA" id="ARBA00022989"/>
    </source>
</evidence>
<accession>A0A7J4IZ49</accession>
<keyword evidence="3 5" id="KW-1133">Transmembrane helix</keyword>
<keyword evidence="2 5" id="KW-0812">Transmembrane</keyword>
<proteinExistence type="predicted"/>
<dbReference type="GO" id="GO:0042500">
    <property type="term" value="F:aspartic endopeptidase activity, intramembrane cleaving"/>
    <property type="evidence" value="ECO:0007669"/>
    <property type="project" value="InterPro"/>
</dbReference>
<feature type="transmembrane region" description="Helical" evidence="5">
    <location>
        <begin position="225"/>
        <end position="245"/>
    </location>
</feature>
<evidence type="ECO:0000256" key="5">
    <source>
        <dbReference type="SAM" id="Phobius"/>
    </source>
</evidence>
<comment type="subcellular location">
    <subcellularLocation>
        <location evidence="1">Endomembrane system</location>
        <topology evidence="1">Multi-pass membrane protein</topology>
    </subcellularLocation>
</comment>